<dbReference type="InterPro" id="IPR001845">
    <property type="entry name" value="HTH_ArsR_DNA-bd_dom"/>
</dbReference>
<dbReference type="CDD" id="cd00090">
    <property type="entry name" value="HTH_ARSR"/>
    <property type="match status" value="1"/>
</dbReference>
<name>X1K9A6_9ZZZZ</name>
<proteinExistence type="predicted"/>
<dbReference type="InterPro" id="IPR011991">
    <property type="entry name" value="ArsR-like_HTH"/>
</dbReference>
<gene>
    <name evidence="2" type="ORF">S06H3_22977</name>
</gene>
<feature type="domain" description="HTH arsR-type" evidence="1">
    <location>
        <begin position="7"/>
        <end position="48"/>
    </location>
</feature>
<dbReference type="GO" id="GO:0003700">
    <property type="term" value="F:DNA-binding transcription factor activity"/>
    <property type="evidence" value="ECO:0007669"/>
    <property type="project" value="InterPro"/>
</dbReference>
<feature type="non-terminal residue" evidence="2">
    <location>
        <position position="1"/>
    </location>
</feature>
<protein>
    <recommendedName>
        <fullName evidence="1">HTH arsR-type domain-containing protein</fullName>
    </recommendedName>
</protein>
<dbReference type="Gene3D" id="1.10.10.10">
    <property type="entry name" value="Winged helix-like DNA-binding domain superfamily/Winged helix DNA-binding domain"/>
    <property type="match status" value="1"/>
</dbReference>
<dbReference type="InterPro" id="IPR036390">
    <property type="entry name" value="WH_DNA-bd_sf"/>
</dbReference>
<evidence type="ECO:0000259" key="1">
    <source>
        <dbReference type="Pfam" id="PF01022"/>
    </source>
</evidence>
<accession>X1K9A6</accession>
<dbReference type="EMBL" id="BARV01012395">
    <property type="protein sequence ID" value="GAI03582.1"/>
    <property type="molecule type" value="Genomic_DNA"/>
</dbReference>
<dbReference type="AlphaFoldDB" id="X1K9A6"/>
<dbReference type="SUPFAM" id="SSF46785">
    <property type="entry name" value="Winged helix' DNA-binding domain"/>
    <property type="match status" value="1"/>
</dbReference>
<organism evidence="2">
    <name type="scientific">marine sediment metagenome</name>
    <dbReference type="NCBI Taxonomy" id="412755"/>
    <lineage>
        <taxon>unclassified sequences</taxon>
        <taxon>metagenomes</taxon>
        <taxon>ecological metagenomes</taxon>
    </lineage>
</organism>
<comment type="caution">
    <text evidence="2">The sequence shown here is derived from an EMBL/GenBank/DDBJ whole genome shotgun (WGS) entry which is preliminary data.</text>
</comment>
<dbReference type="InterPro" id="IPR036388">
    <property type="entry name" value="WH-like_DNA-bd_sf"/>
</dbReference>
<reference evidence="2" key="1">
    <citation type="journal article" date="2014" name="Front. Microbiol.">
        <title>High frequency of phylogenetically diverse reductive dehalogenase-homologous genes in deep subseafloor sedimentary metagenomes.</title>
        <authorList>
            <person name="Kawai M."/>
            <person name="Futagami T."/>
            <person name="Toyoda A."/>
            <person name="Takaki Y."/>
            <person name="Nishi S."/>
            <person name="Hori S."/>
            <person name="Arai W."/>
            <person name="Tsubouchi T."/>
            <person name="Morono Y."/>
            <person name="Uchiyama I."/>
            <person name="Ito T."/>
            <person name="Fujiyama A."/>
            <person name="Inagaki F."/>
            <person name="Takami H."/>
        </authorList>
    </citation>
    <scope>NUCLEOTIDE SEQUENCE</scope>
    <source>
        <strain evidence="2">Expedition CK06-06</strain>
    </source>
</reference>
<evidence type="ECO:0000313" key="2">
    <source>
        <dbReference type="EMBL" id="GAI03582.1"/>
    </source>
</evidence>
<dbReference type="Pfam" id="PF01022">
    <property type="entry name" value="HTH_5"/>
    <property type="match status" value="1"/>
</dbReference>
<sequence>DMDLYDRRILAVLRDGKPRNFQQILSEVEFSYNTLRLHLAQLVEQGLVVRRKRPQQGPGRPQFAYALAKGVDGRAVSALVDPYKGLVVLSFERLRRICRNEKGGYCKEIRGRCAPYNCPQIIK</sequence>